<proteinExistence type="predicted"/>
<keyword evidence="7" id="KW-1185">Reference proteome</keyword>
<reference evidence="6 7" key="1">
    <citation type="submission" date="2024-02" db="EMBL/GenBank/DDBJ databases">
        <title>Rhodopirellula caenicola NBRC 110016.</title>
        <authorList>
            <person name="Ichikawa N."/>
            <person name="Katano-Makiyama Y."/>
            <person name="Hidaka K."/>
        </authorList>
    </citation>
    <scope>NUCLEOTIDE SEQUENCE [LARGE SCALE GENOMIC DNA]</scope>
    <source>
        <strain evidence="6 7">NBRC 110016</strain>
    </source>
</reference>
<sequence>MMRYRSCLILALTIGVAHIAIAQDAKPNYDESKIPAYTLPDPLAGIESAAQWPARRKQILEQFAAEMFGKVPTDKFNAISVKDAGTRKQVLGGKATMWQPVITLAGRDLNLLVVMPTDSQQAPAFLAYNFHGNHTVLDDADIPLTKNWVRSKPDNRAREEDRGSAASRWAVEKIIDNGFALVTLYYGDVDPDVDDGFENGVHAAFPDKPAADQWGSIATWAWGLSRVLDFLGTVPEIDETRVAVMGHSRLGKTSLWAGANDERFALVISNNSGCGGAAISRRRIGESVARINTSFPHWFCDNFLKYNDNESQLPFDQHMLIALMAPRPVYVASAVEDTWADPRGEFLAAKHATPVYELLGREGLPADEMPAVDEPSQGSIGYHIRSGGHSVTEFDWTQYIKFAKRHLMNEQ</sequence>
<dbReference type="InterPro" id="IPR029058">
    <property type="entry name" value="AB_hydrolase_fold"/>
</dbReference>
<dbReference type="EMBL" id="BAABRO010000013">
    <property type="protein sequence ID" value="GAA5509399.1"/>
    <property type="molecule type" value="Genomic_DNA"/>
</dbReference>
<evidence type="ECO:0000256" key="1">
    <source>
        <dbReference type="ARBA" id="ARBA00022487"/>
    </source>
</evidence>
<dbReference type="SUPFAM" id="SSF53474">
    <property type="entry name" value="alpha/beta-Hydrolases"/>
    <property type="match status" value="1"/>
</dbReference>
<evidence type="ECO:0000313" key="6">
    <source>
        <dbReference type="EMBL" id="GAA5509399.1"/>
    </source>
</evidence>
<feature type="chain" id="PRO_5046535645" evidence="4">
    <location>
        <begin position="23"/>
        <end position="411"/>
    </location>
</feature>
<evidence type="ECO:0000256" key="3">
    <source>
        <dbReference type="ARBA" id="ARBA00022801"/>
    </source>
</evidence>
<comment type="caution">
    <text evidence="6">The sequence shown here is derived from an EMBL/GenBank/DDBJ whole genome shotgun (WGS) entry which is preliminary data.</text>
</comment>
<keyword evidence="3" id="KW-0378">Hydrolase</keyword>
<organism evidence="6 7">
    <name type="scientific">Novipirellula caenicola</name>
    <dbReference type="NCBI Taxonomy" id="1536901"/>
    <lineage>
        <taxon>Bacteria</taxon>
        <taxon>Pseudomonadati</taxon>
        <taxon>Planctomycetota</taxon>
        <taxon>Planctomycetia</taxon>
        <taxon>Pirellulales</taxon>
        <taxon>Pirellulaceae</taxon>
        <taxon>Novipirellula</taxon>
    </lineage>
</organism>
<gene>
    <name evidence="6" type="ORF">Rcae01_04898</name>
</gene>
<dbReference type="InterPro" id="IPR054579">
    <property type="entry name" value="GCE-like_dom"/>
</dbReference>
<feature type="domain" description="4-O-methyl-glucuronoyl methylesterase-like" evidence="5">
    <location>
        <begin position="212"/>
        <end position="360"/>
    </location>
</feature>
<protein>
    <submittedName>
        <fullName evidence="6">Carbohydrate esterase MZ0003</fullName>
    </submittedName>
</protein>
<keyword evidence="1" id="KW-0719">Serine esterase</keyword>
<keyword evidence="2 4" id="KW-0732">Signal</keyword>
<dbReference type="Proteomes" id="UP001416858">
    <property type="component" value="Unassembled WGS sequence"/>
</dbReference>
<dbReference type="RefSeq" id="WP_345686434.1">
    <property type="nucleotide sequence ID" value="NZ_BAABRO010000013.1"/>
</dbReference>
<evidence type="ECO:0000259" key="5">
    <source>
        <dbReference type="Pfam" id="PF22244"/>
    </source>
</evidence>
<feature type="signal peptide" evidence="4">
    <location>
        <begin position="1"/>
        <end position="22"/>
    </location>
</feature>
<name>A0ABP9VW74_9BACT</name>
<accession>A0ABP9VW74</accession>
<evidence type="ECO:0000256" key="2">
    <source>
        <dbReference type="ARBA" id="ARBA00022729"/>
    </source>
</evidence>
<evidence type="ECO:0000313" key="7">
    <source>
        <dbReference type="Proteomes" id="UP001416858"/>
    </source>
</evidence>
<evidence type="ECO:0000256" key="4">
    <source>
        <dbReference type="SAM" id="SignalP"/>
    </source>
</evidence>
<dbReference type="Pfam" id="PF22244">
    <property type="entry name" value="GCE_fung"/>
    <property type="match status" value="1"/>
</dbReference>
<dbReference type="Gene3D" id="3.40.50.1820">
    <property type="entry name" value="alpha/beta hydrolase"/>
    <property type="match status" value="1"/>
</dbReference>